<evidence type="ECO:0000313" key="1">
    <source>
        <dbReference type="EMBL" id="QJA62682.1"/>
    </source>
</evidence>
<reference evidence="1" key="1">
    <citation type="submission" date="2020-03" db="EMBL/GenBank/DDBJ databases">
        <title>The deep terrestrial virosphere.</title>
        <authorList>
            <person name="Holmfeldt K."/>
            <person name="Nilsson E."/>
            <person name="Simone D."/>
            <person name="Lopez-Fernandez M."/>
            <person name="Wu X."/>
            <person name="de Brujin I."/>
            <person name="Lundin D."/>
            <person name="Andersson A."/>
            <person name="Bertilsson S."/>
            <person name="Dopson M."/>
        </authorList>
    </citation>
    <scope>NUCLEOTIDE SEQUENCE</scope>
    <source>
        <strain evidence="2">MM415A00827</strain>
        <strain evidence="1">MM415B00742</strain>
    </source>
</reference>
<accession>A0A6M3J1F1</accession>
<dbReference type="AlphaFoldDB" id="A0A6M3J1F1"/>
<dbReference type="EMBL" id="MT142396">
    <property type="protein sequence ID" value="QJA79841.1"/>
    <property type="molecule type" value="Genomic_DNA"/>
</dbReference>
<sequence>MNDFLLDFMKFVGWQIQRFMKKDSDGWRGADAIYENRYADRAVMNLRKGDYVDAANLCFLAAWAKARGRIKDE</sequence>
<dbReference type="EMBL" id="MT141478">
    <property type="protein sequence ID" value="QJA62682.1"/>
    <property type="molecule type" value="Genomic_DNA"/>
</dbReference>
<organism evidence="1">
    <name type="scientific">viral metagenome</name>
    <dbReference type="NCBI Taxonomy" id="1070528"/>
    <lineage>
        <taxon>unclassified sequences</taxon>
        <taxon>metagenomes</taxon>
        <taxon>organismal metagenomes</taxon>
    </lineage>
</organism>
<proteinExistence type="predicted"/>
<name>A0A6M3J1F1_9ZZZZ</name>
<evidence type="ECO:0000313" key="2">
    <source>
        <dbReference type="EMBL" id="QJA79841.1"/>
    </source>
</evidence>
<gene>
    <name evidence="2" type="ORF">MM415A00827_0034</name>
    <name evidence="1" type="ORF">MM415B00742_0022</name>
</gene>
<protein>
    <submittedName>
        <fullName evidence="1">Uncharacterized protein</fullName>
    </submittedName>
</protein>